<protein>
    <submittedName>
        <fullName evidence="2">Phosphoenolpyruvate phosphomutase</fullName>
    </submittedName>
</protein>
<dbReference type="PANTHER" id="PTHR42905">
    <property type="entry name" value="PHOSPHOENOLPYRUVATE CARBOXYLASE"/>
    <property type="match status" value="1"/>
</dbReference>
<dbReference type="InterPro" id="IPR039556">
    <property type="entry name" value="ICL/PEPM"/>
</dbReference>
<dbReference type="CDD" id="cd00377">
    <property type="entry name" value="ICL_PEPM"/>
    <property type="match status" value="1"/>
</dbReference>
<evidence type="ECO:0000313" key="2">
    <source>
        <dbReference type="EMBL" id="TDD68668.1"/>
    </source>
</evidence>
<dbReference type="AlphaFoldDB" id="A0A4R5A8T0"/>
<dbReference type="Gene3D" id="3.20.20.60">
    <property type="entry name" value="Phosphoenolpyruvate-binding domains"/>
    <property type="match status" value="1"/>
</dbReference>
<gene>
    <name evidence="2" type="ORF">E1298_38175</name>
</gene>
<dbReference type="PANTHER" id="PTHR42905:SF7">
    <property type="entry name" value="PHOSPHOENOLPYRUVATE PHOSPHOMUTASE"/>
    <property type="match status" value="1"/>
</dbReference>
<comment type="similarity">
    <text evidence="1">Belongs to the isocitrate lyase/PEP mutase superfamily. PEP mutase family.</text>
</comment>
<dbReference type="Proteomes" id="UP000294513">
    <property type="component" value="Unassembled WGS sequence"/>
</dbReference>
<keyword evidence="3" id="KW-1185">Reference proteome</keyword>
<sequence>MVWSAGLGKHFRDESLVWTAGACSALTARLVERSGFDAVWVSGLEVSASLGLPDIGLLTMTEMMDVTRQMTGAVSVPVIVDGDTGFGDELNVVRLMRSAVAAGATAVCVEDKVFPKRNSFLPVDQELLGPERFCRKLRSAREAAGDELSLIARTESLVAGGDVEEALFRSACYVDAGADAVLVHSRDSTPDRIVDFLRKWRGSVPVIVVPTTYHGISARELEMEGAGMVIYANHGLRSAVRAIGETLSAIRASGSTAGVEDKIASLGEVFRLQETDSWLELRT</sequence>
<dbReference type="OrthoDB" id="9771433at2"/>
<comment type="caution">
    <text evidence="2">The sequence shown here is derived from an EMBL/GenBank/DDBJ whole genome shotgun (WGS) entry which is preliminary data.</text>
</comment>
<keyword evidence="2" id="KW-0670">Pyruvate</keyword>
<dbReference type="Pfam" id="PF13714">
    <property type="entry name" value="PEP_mutase"/>
    <property type="match status" value="1"/>
</dbReference>
<evidence type="ECO:0000313" key="3">
    <source>
        <dbReference type="Proteomes" id="UP000294513"/>
    </source>
</evidence>
<dbReference type="GO" id="GO:0003824">
    <property type="term" value="F:catalytic activity"/>
    <property type="evidence" value="ECO:0007669"/>
    <property type="project" value="InterPro"/>
</dbReference>
<evidence type="ECO:0000256" key="1">
    <source>
        <dbReference type="ARBA" id="ARBA00038455"/>
    </source>
</evidence>
<dbReference type="InterPro" id="IPR015813">
    <property type="entry name" value="Pyrv/PenolPyrv_kinase-like_dom"/>
</dbReference>
<dbReference type="RefSeq" id="WP_131902214.1">
    <property type="nucleotide sequence ID" value="NZ_SMKU01000335.1"/>
</dbReference>
<proteinExistence type="inferred from homology"/>
<accession>A0A4R5A8T0</accession>
<dbReference type="SUPFAM" id="SSF51621">
    <property type="entry name" value="Phosphoenolpyruvate/pyruvate domain"/>
    <property type="match status" value="1"/>
</dbReference>
<name>A0A4R5A8T0_9ACTN</name>
<dbReference type="InterPro" id="IPR040442">
    <property type="entry name" value="Pyrv_kinase-like_dom_sf"/>
</dbReference>
<reference evidence="2 3" key="1">
    <citation type="submission" date="2019-03" db="EMBL/GenBank/DDBJ databases">
        <title>Draft genome sequences of novel Actinobacteria.</title>
        <authorList>
            <person name="Sahin N."/>
            <person name="Ay H."/>
            <person name="Saygin H."/>
        </authorList>
    </citation>
    <scope>NUCLEOTIDE SEQUENCE [LARGE SCALE GENOMIC DNA]</scope>
    <source>
        <strain evidence="2 3">H3C3</strain>
    </source>
</reference>
<organism evidence="2 3">
    <name type="scientific">Actinomadura rubrisoli</name>
    <dbReference type="NCBI Taxonomy" id="2530368"/>
    <lineage>
        <taxon>Bacteria</taxon>
        <taxon>Bacillati</taxon>
        <taxon>Actinomycetota</taxon>
        <taxon>Actinomycetes</taxon>
        <taxon>Streptosporangiales</taxon>
        <taxon>Thermomonosporaceae</taxon>
        <taxon>Actinomadura</taxon>
    </lineage>
</organism>
<dbReference type="EMBL" id="SMKU01000335">
    <property type="protein sequence ID" value="TDD68668.1"/>
    <property type="molecule type" value="Genomic_DNA"/>
</dbReference>